<name>D6TFE6_KTERA</name>
<dbReference type="EMBL" id="ADVG01000001">
    <property type="protein sequence ID" value="EFH88626.1"/>
    <property type="molecule type" value="Genomic_DNA"/>
</dbReference>
<evidence type="ECO:0000313" key="2">
    <source>
        <dbReference type="Proteomes" id="UP000004508"/>
    </source>
</evidence>
<evidence type="ECO:0000313" key="1">
    <source>
        <dbReference type="EMBL" id="EFH88626.1"/>
    </source>
</evidence>
<dbReference type="AlphaFoldDB" id="D6TFE6"/>
<accession>D6TFE6</accession>
<dbReference type="InParanoid" id="D6TFE6"/>
<reference evidence="1 2" key="1">
    <citation type="journal article" date="2011" name="Stand. Genomic Sci.">
        <title>Non-contiguous finished genome sequence and contextual data of the filamentous soil bacterium Ktedonobacter racemifer type strain (SOSP1-21).</title>
        <authorList>
            <person name="Chang Y.J."/>
            <person name="Land M."/>
            <person name="Hauser L."/>
            <person name="Chertkov O."/>
            <person name="Del Rio T.G."/>
            <person name="Nolan M."/>
            <person name="Copeland A."/>
            <person name="Tice H."/>
            <person name="Cheng J.F."/>
            <person name="Lucas S."/>
            <person name="Han C."/>
            <person name="Goodwin L."/>
            <person name="Pitluck S."/>
            <person name="Ivanova N."/>
            <person name="Ovchinikova G."/>
            <person name="Pati A."/>
            <person name="Chen A."/>
            <person name="Palaniappan K."/>
            <person name="Mavromatis K."/>
            <person name="Liolios K."/>
            <person name="Brettin T."/>
            <person name="Fiebig A."/>
            <person name="Rohde M."/>
            <person name="Abt B."/>
            <person name="Goker M."/>
            <person name="Detter J.C."/>
            <person name="Woyke T."/>
            <person name="Bristow J."/>
            <person name="Eisen J.A."/>
            <person name="Markowitz V."/>
            <person name="Hugenholtz P."/>
            <person name="Kyrpides N.C."/>
            <person name="Klenk H.P."/>
            <person name="Lapidus A."/>
        </authorList>
    </citation>
    <scope>NUCLEOTIDE SEQUENCE [LARGE SCALE GENOMIC DNA]</scope>
    <source>
        <strain evidence="2">DSM 44963</strain>
    </source>
</reference>
<gene>
    <name evidence="1" type="ORF">Krac_10104</name>
</gene>
<dbReference type="Proteomes" id="UP000004508">
    <property type="component" value="Unassembled WGS sequence"/>
</dbReference>
<organism evidence="1 2">
    <name type="scientific">Ktedonobacter racemifer DSM 44963</name>
    <dbReference type="NCBI Taxonomy" id="485913"/>
    <lineage>
        <taxon>Bacteria</taxon>
        <taxon>Bacillati</taxon>
        <taxon>Chloroflexota</taxon>
        <taxon>Ktedonobacteria</taxon>
        <taxon>Ktedonobacterales</taxon>
        <taxon>Ktedonobacteraceae</taxon>
        <taxon>Ktedonobacter</taxon>
    </lineage>
</organism>
<keyword evidence="2" id="KW-1185">Reference proteome</keyword>
<protein>
    <submittedName>
        <fullName evidence="1">Uncharacterized protein</fullName>
    </submittedName>
</protein>
<proteinExistence type="predicted"/>
<comment type="caution">
    <text evidence="1">The sequence shown here is derived from an EMBL/GenBank/DDBJ whole genome shotgun (WGS) entry which is preliminary data.</text>
</comment>
<sequence length="143" mass="15823">MSRMIAHSKLPLDHCGHTLGGPNRSRKAKGFSPFRQQLWQLRSLLLTQLGRTPAPRLPTQPLGSFLFRFVDPLAHRSFTHSQSLSDLLLLPALLIEVPGASSSLFAPIVDEWFVFAHTTSVLGLLSFCLANSAEIYKMSLAIL</sequence>